<dbReference type="RefSeq" id="XP_006815697.1">
    <property type="nucleotide sequence ID" value="XM_006815634.1"/>
</dbReference>
<name>A0ABM0M6Q6_SACKO</name>
<evidence type="ECO:0000313" key="3">
    <source>
        <dbReference type="Proteomes" id="UP000694865"/>
    </source>
</evidence>
<dbReference type="PANTHER" id="PTHR10696:SF21">
    <property type="entry name" value="TAUD_TFDA-LIKE DOMAIN-CONTAINING PROTEIN"/>
    <property type="match status" value="1"/>
</dbReference>
<dbReference type="Pfam" id="PF02668">
    <property type="entry name" value="TauD"/>
    <property type="match status" value="1"/>
</dbReference>
<dbReference type="SUPFAM" id="SSF51197">
    <property type="entry name" value="Clavaminate synthase-like"/>
    <property type="match status" value="1"/>
</dbReference>
<gene>
    <name evidence="4" type="primary">LOC100372766</name>
</gene>
<protein>
    <submittedName>
        <fullName evidence="4">Clavaminate synthase-like protein At3g21360-like</fullName>
    </submittedName>
</protein>
<reference evidence="4" key="1">
    <citation type="submission" date="2025-08" db="UniProtKB">
        <authorList>
            <consortium name="RefSeq"/>
        </authorList>
    </citation>
    <scope>IDENTIFICATION</scope>
    <source>
        <tissue evidence="4">Testes</tissue>
    </source>
</reference>
<dbReference type="InterPro" id="IPR042098">
    <property type="entry name" value="TauD-like_sf"/>
</dbReference>
<feature type="domain" description="TauD/TfdA-like" evidence="2">
    <location>
        <begin position="88"/>
        <end position="391"/>
    </location>
</feature>
<dbReference type="InterPro" id="IPR003819">
    <property type="entry name" value="TauD/TfdA-like"/>
</dbReference>
<evidence type="ECO:0000313" key="4">
    <source>
        <dbReference type="RefSeq" id="XP_006815697.1"/>
    </source>
</evidence>
<evidence type="ECO:0000256" key="1">
    <source>
        <dbReference type="ARBA" id="ARBA00023002"/>
    </source>
</evidence>
<keyword evidence="1" id="KW-0560">Oxidoreductase</keyword>
<accession>A0ABM0M6Q6</accession>
<evidence type="ECO:0000259" key="2">
    <source>
        <dbReference type="Pfam" id="PF02668"/>
    </source>
</evidence>
<dbReference type="GeneID" id="100372766"/>
<dbReference type="Proteomes" id="UP000694865">
    <property type="component" value="Unplaced"/>
</dbReference>
<organism evidence="3 4">
    <name type="scientific">Saccoglossus kowalevskii</name>
    <name type="common">Acorn worm</name>
    <dbReference type="NCBI Taxonomy" id="10224"/>
    <lineage>
        <taxon>Eukaryota</taxon>
        <taxon>Metazoa</taxon>
        <taxon>Hemichordata</taxon>
        <taxon>Enteropneusta</taxon>
        <taxon>Harrimaniidae</taxon>
        <taxon>Saccoglossus</taxon>
    </lineage>
</organism>
<proteinExistence type="predicted"/>
<dbReference type="InterPro" id="IPR050411">
    <property type="entry name" value="AlphaKG_dependent_hydroxylases"/>
</dbReference>
<sequence length="396" mass="44975">MRPVTVIAVSGSLLKYSSHGISTRPVLSRSYTTAAAATSFVYKKRLDTTPLMSSRLAGRQWLPGGRSSQNKYPQYIASPRDNFPAVYTLPSAIKSESLDEDTMRKLSETARDLIERKLHIHGAILFTDMSLINADDFSRFMNGLGYSLAGYEGGTAVRHNVASSVLTASNDPPSYTIEPHNEMSYTDNYPLKIFFYCEIPPGEGCGGETVITDVRKILPRVDNHIVDKVREHGIQYVRHLPSKSPGGYTSWQEAFFTENKADIERFMEKRNRTYCWNEDGSLSYWYTLPAFVKHPKTGEEVWFNQLHSHNASYFKDHPTWKNRNISDDRYPFHSYYGDGSVVEPGTLQHLRDIAWQLSVGFQLKKSDMLVLDNVYTQHARLGFTGQRKLLVSIAMD</sequence>
<dbReference type="PANTHER" id="PTHR10696">
    <property type="entry name" value="GAMMA-BUTYROBETAINE HYDROXYLASE-RELATED"/>
    <property type="match status" value="1"/>
</dbReference>
<dbReference type="Gene3D" id="3.60.130.10">
    <property type="entry name" value="Clavaminate synthase-like"/>
    <property type="match status" value="1"/>
</dbReference>
<keyword evidence="3" id="KW-1185">Reference proteome</keyword>